<feature type="transmembrane region" description="Helical" evidence="6">
    <location>
        <begin position="103"/>
        <end position="123"/>
    </location>
</feature>
<feature type="transmembrane region" description="Helical" evidence="6">
    <location>
        <begin position="238"/>
        <end position="258"/>
    </location>
</feature>
<reference evidence="9" key="1">
    <citation type="submission" date="2023-04" db="EMBL/GenBank/DDBJ databases">
        <title>Epidemiological investigation of Clostridium perfringens isolated from cattle.</title>
        <authorList>
            <person name="Tian R."/>
        </authorList>
    </citation>
    <scope>NUCLEOTIDE SEQUENCE</scope>
    <source>
        <strain evidence="9">ZWCP172</strain>
    </source>
</reference>
<evidence type="ECO:0000256" key="5">
    <source>
        <dbReference type="ARBA" id="ARBA00023136"/>
    </source>
</evidence>
<dbReference type="GO" id="GO:0005886">
    <property type="term" value="C:plasma membrane"/>
    <property type="evidence" value="ECO:0007669"/>
    <property type="project" value="UniProtKB-SubCell"/>
</dbReference>
<dbReference type="PANTHER" id="PTHR43478">
    <property type="entry name" value="NA+/H+ ANTIPORTER-RELATED"/>
    <property type="match status" value="1"/>
</dbReference>
<gene>
    <name evidence="9" type="ORF">QDQ28_09710</name>
</gene>
<accession>A0AAP4ABB4</accession>
<dbReference type="RefSeq" id="WP_279857766.1">
    <property type="nucleotide sequence ID" value="NZ_JARVUX010000003.1"/>
</dbReference>
<keyword evidence="7" id="KW-0732">Signal</keyword>
<feature type="transmembrane region" description="Helical" evidence="6">
    <location>
        <begin position="185"/>
        <end position="208"/>
    </location>
</feature>
<evidence type="ECO:0000256" key="7">
    <source>
        <dbReference type="SAM" id="SignalP"/>
    </source>
</evidence>
<evidence type="ECO:0000256" key="2">
    <source>
        <dbReference type="ARBA" id="ARBA00022475"/>
    </source>
</evidence>
<feature type="signal peptide" evidence="7">
    <location>
        <begin position="1"/>
        <end position="26"/>
    </location>
</feature>
<evidence type="ECO:0000256" key="4">
    <source>
        <dbReference type="ARBA" id="ARBA00022989"/>
    </source>
</evidence>
<feature type="transmembrane region" description="Helical" evidence="6">
    <location>
        <begin position="295"/>
        <end position="315"/>
    </location>
</feature>
<dbReference type="PANTHER" id="PTHR43478:SF1">
    <property type="entry name" value="NA+_H+ ANTIPORTER NHAC-LIKE C-TERMINAL DOMAIN-CONTAINING PROTEIN"/>
    <property type="match status" value="1"/>
</dbReference>
<feature type="transmembrane region" description="Helical" evidence="6">
    <location>
        <begin position="542"/>
        <end position="561"/>
    </location>
</feature>
<feature type="transmembrane region" description="Helical" evidence="6">
    <location>
        <begin position="518"/>
        <end position="536"/>
    </location>
</feature>
<dbReference type="InterPro" id="IPR018461">
    <property type="entry name" value="Na/H_Antiport_NhaC-like_C"/>
</dbReference>
<organism evidence="9 10">
    <name type="scientific">Clostridium perfringens</name>
    <dbReference type="NCBI Taxonomy" id="1502"/>
    <lineage>
        <taxon>Bacteria</taxon>
        <taxon>Bacillati</taxon>
        <taxon>Bacillota</taxon>
        <taxon>Clostridia</taxon>
        <taxon>Eubacteriales</taxon>
        <taxon>Clostridiaceae</taxon>
        <taxon>Clostridium</taxon>
    </lineage>
</organism>
<dbReference type="AlphaFoldDB" id="A0AAP4ABB4"/>
<evidence type="ECO:0000313" key="9">
    <source>
        <dbReference type="EMBL" id="MDH2336464.1"/>
    </source>
</evidence>
<evidence type="ECO:0000256" key="1">
    <source>
        <dbReference type="ARBA" id="ARBA00004651"/>
    </source>
</evidence>
<feature type="transmembrane region" description="Helical" evidence="6">
    <location>
        <begin position="354"/>
        <end position="372"/>
    </location>
</feature>
<protein>
    <submittedName>
        <fullName evidence="9">Na+/H+ antiporter NhaC family protein</fullName>
    </submittedName>
</protein>
<keyword evidence="3 6" id="KW-0812">Transmembrane</keyword>
<feature type="chain" id="PRO_5042905275" evidence="7">
    <location>
        <begin position="27"/>
        <end position="571"/>
    </location>
</feature>
<keyword evidence="2" id="KW-1003">Cell membrane</keyword>
<feature type="transmembrane region" description="Helical" evidence="6">
    <location>
        <begin position="392"/>
        <end position="410"/>
    </location>
</feature>
<name>A0AAP4ABB4_CLOPF</name>
<evidence type="ECO:0000259" key="8">
    <source>
        <dbReference type="Pfam" id="PF03553"/>
    </source>
</evidence>
<evidence type="ECO:0000256" key="3">
    <source>
        <dbReference type="ARBA" id="ARBA00022692"/>
    </source>
</evidence>
<feature type="transmembrane region" description="Helical" evidence="6">
    <location>
        <begin position="430"/>
        <end position="451"/>
    </location>
</feature>
<sequence length="571" mass="60859">MRNKTRFKVFLTVFAMTMLCSTLVFAAEDAAAVNSAKFGMWTVLPPLVSIVLAFLTKNVVVSLFIGTITGCIMLKLNGFNIITALTQGFIDFTYRALNSLADPWNAGIILQVLVIGGVIHLVAKMGGAKAIAEALARKAKTVKSAQLTTWLLGLAVFFDDYANSLIVGPIMRPVTDKLGVSREKLAFVIDATAAPIAGLAIISTWIGLEVGLIGDALKSVGIQADGFGVFLETIPYRFYNILILAFVVISAITLREFGPMLKAERRARRGEVLSTTEISSDSEDLEPIEGIKLSVWNAIIPIGVLIVSSLIGFYYSGWVTIMGGEDLAIIELMNNTPFSFAGIQAAFSNADASVVLFQSALLATIVALILGVSRKIFTISEGIGIWIEGMKGLLITGVILILAWSLSSVIKELGTASYLVGVLSDAIPAFLLPAIIFILGSIIAFATGTAYGTMGILMPLAIPLAFAINPEWNFVIVSTSAVLTGAIFGDHCSPISDTTILSSTGAGCDHIEHVRTQIWYAVFVGIVTVLFGYIPAGLGLSIFIVLPLSLVALFILTMIFGKKVDEKVVSN</sequence>
<dbReference type="Pfam" id="PF03553">
    <property type="entry name" value="Na_H_antiporter"/>
    <property type="match status" value="1"/>
</dbReference>
<evidence type="ECO:0000256" key="6">
    <source>
        <dbReference type="SAM" id="Phobius"/>
    </source>
</evidence>
<comment type="caution">
    <text evidence="9">The sequence shown here is derived from an EMBL/GenBank/DDBJ whole genome shotgun (WGS) entry which is preliminary data.</text>
</comment>
<keyword evidence="4 6" id="KW-1133">Transmembrane helix</keyword>
<keyword evidence="5 6" id="KW-0472">Membrane</keyword>
<dbReference type="Proteomes" id="UP001222958">
    <property type="component" value="Unassembled WGS sequence"/>
</dbReference>
<proteinExistence type="predicted"/>
<feature type="domain" description="Na+/H+ antiporter NhaC-like C-terminal" evidence="8">
    <location>
        <begin position="202"/>
        <end position="532"/>
    </location>
</feature>
<dbReference type="EMBL" id="JARVUX010000003">
    <property type="protein sequence ID" value="MDH2336464.1"/>
    <property type="molecule type" value="Genomic_DNA"/>
</dbReference>
<evidence type="ECO:0000313" key="10">
    <source>
        <dbReference type="Proteomes" id="UP001222958"/>
    </source>
</evidence>
<comment type="subcellular location">
    <subcellularLocation>
        <location evidence="1">Cell membrane</location>
        <topology evidence="1">Multi-pass membrane protein</topology>
    </subcellularLocation>
</comment>